<dbReference type="PANTHER" id="PTHR42781">
    <property type="entry name" value="SPERMIDINE/PUTRESCINE IMPORT ATP-BINDING PROTEIN POTA"/>
    <property type="match status" value="1"/>
</dbReference>
<dbReference type="Proteomes" id="UP000612956">
    <property type="component" value="Unassembled WGS sequence"/>
</dbReference>
<dbReference type="GO" id="GO:0016887">
    <property type="term" value="F:ATP hydrolysis activity"/>
    <property type="evidence" value="ECO:0007669"/>
    <property type="project" value="InterPro"/>
</dbReference>
<dbReference type="InterPro" id="IPR050093">
    <property type="entry name" value="ABC_SmlMolc_Importer"/>
</dbReference>
<protein>
    <recommendedName>
        <fullName evidence="4">ABC-type quaternary amine transporter</fullName>
        <ecNumber evidence="4">7.6.2.9</ecNumber>
    </recommendedName>
</protein>
<dbReference type="InterPro" id="IPR027417">
    <property type="entry name" value="P-loop_NTPase"/>
</dbReference>
<keyword evidence="2" id="KW-0547">Nucleotide-binding</keyword>
<evidence type="ECO:0000256" key="3">
    <source>
        <dbReference type="ARBA" id="ARBA00022840"/>
    </source>
</evidence>
<dbReference type="AlphaFoldDB" id="A0A917QC10"/>
<proteinExistence type="predicted"/>
<dbReference type="GO" id="GO:0043190">
    <property type="term" value="C:ATP-binding cassette (ABC) transporter complex"/>
    <property type="evidence" value="ECO:0007669"/>
    <property type="project" value="InterPro"/>
</dbReference>
<evidence type="ECO:0000259" key="5">
    <source>
        <dbReference type="PROSITE" id="PS50893"/>
    </source>
</evidence>
<dbReference type="PANTHER" id="PTHR42781:SF4">
    <property type="entry name" value="SPERMIDINE_PUTRESCINE IMPORT ATP-BINDING PROTEIN POTA"/>
    <property type="match status" value="1"/>
</dbReference>
<accession>A0A917QC10</accession>
<feature type="domain" description="ABC transporter" evidence="5">
    <location>
        <begin position="22"/>
        <end position="257"/>
    </location>
</feature>
<organism evidence="6 7">
    <name type="scientific">Nocardia camponoti</name>
    <dbReference type="NCBI Taxonomy" id="1616106"/>
    <lineage>
        <taxon>Bacteria</taxon>
        <taxon>Bacillati</taxon>
        <taxon>Actinomycetota</taxon>
        <taxon>Actinomycetes</taxon>
        <taxon>Mycobacteriales</taxon>
        <taxon>Nocardiaceae</taxon>
        <taxon>Nocardia</taxon>
    </lineage>
</organism>
<dbReference type="InterPro" id="IPR008995">
    <property type="entry name" value="Mo/tungstate-bd_C_term_dom"/>
</dbReference>
<dbReference type="Gene3D" id="3.40.50.300">
    <property type="entry name" value="P-loop containing nucleotide triphosphate hydrolases"/>
    <property type="match status" value="1"/>
</dbReference>
<dbReference type="SMART" id="SM00382">
    <property type="entry name" value="AAA"/>
    <property type="match status" value="1"/>
</dbReference>
<dbReference type="Pfam" id="PF00005">
    <property type="entry name" value="ABC_tran"/>
    <property type="match status" value="1"/>
</dbReference>
<dbReference type="GO" id="GO:0005524">
    <property type="term" value="F:ATP binding"/>
    <property type="evidence" value="ECO:0007669"/>
    <property type="project" value="UniProtKB-KW"/>
</dbReference>
<name>A0A917QC10_9NOCA</name>
<dbReference type="InterPro" id="IPR003439">
    <property type="entry name" value="ABC_transporter-like_ATP-bd"/>
</dbReference>
<dbReference type="SUPFAM" id="SSF50331">
    <property type="entry name" value="MOP-like"/>
    <property type="match status" value="1"/>
</dbReference>
<gene>
    <name evidence="6" type="ORF">GCM10011591_12600</name>
</gene>
<reference evidence="6" key="1">
    <citation type="journal article" date="2014" name="Int. J. Syst. Evol. Microbiol.">
        <title>Complete genome sequence of Corynebacterium casei LMG S-19264T (=DSM 44701T), isolated from a smear-ripened cheese.</title>
        <authorList>
            <consortium name="US DOE Joint Genome Institute (JGI-PGF)"/>
            <person name="Walter F."/>
            <person name="Albersmeier A."/>
            <person name="Kalinowski J."/>
            <person name="Ruckert C."/>
        </authorList>
    </citation>
    <scope>NUCLEOTIDE SEQUENCE</scope>
    <source>
        <strain evidence="6">CGMCC 4.7278</strain>
    </source>
</reference>
<evidence type="ECO:0000313" key="7">
    <source>
        <dbReference type="Proteomes" id="UP000612956"/>
    </source>
</evidence>
<dbReference type="EC" id="7.6.2.9" evidence="4"/>
<dbReference type="PROSITE" id="PS00211">
    <property type="entry name" value="ABC_TRANSPORTER_1"/>
    <property type="match status" value="1"/>
</dbReference>
<evidence type="ECO:0000256" key="1">
    <source>
        <dbReference type="ARBA" id="ARBA00022448"/>
    </source>
</evidence>
<comment type="caution">
    <text evidence="6">The sequence shown here is derived from an EMBL/GenBank/DDBJ whole genome shotgun (WGS) entry which is preliminary data.</text>
</comment>
<dbReference type="InterPro" id="IPR017871">
    <property type="entry name" value="ABC_transporter-like_CS"/>
</dbReference>
<evidence type="ECO:0000256" key="4">
    <source>
        <dbReference type="ARBA" id="ARBA00066388"/>
    </source>
</evidence>
<dbReference type="RefSeq" id="WP_188828274.1">
    <property type="nucleotide sequence ID" value="NZ_BMMW01000001.1"/>
</dbReference>
<keyword evidence="1" id="KW-0813">Transport</keyword>
<keyword evidence="3 6" id="KW-0067">ATP-binding</keyword>
<dbReference type="SUPFAM" id="SSF52540">
    <property type="entry name" value="P-loop containing nucleoside triphosphate hydrolases"/>
    <property type="match status" value="1"/>
</dbReference>
<sequence>MADGVLRTRESAAVVAANEPAIVFDRVGVSYGRGRDTAVALADFTLRVAVGETVALLGPSGSGKSTALKALAGFVRPTTGSVRLAGRDVTDLSPAKRGIGVVVQSYALFPHMNVRSNVAFGLKSHRVPRSEITVRVAEALAMVGMGAYGDRLPRELSGGQQQRVAIARALAIRPKVLLLDEPLAALDAQLRHSMLGELQELRKALPDTAMLYVTHDQSEALALADRIAVMRDSRLVDIDTAENLWQRPPTDFTAAFLGGANLVACTVNHVTGTAALVTAGTATLRAHAPRAGVGQSDWAPDDEALLCIRPHTVSIGKVGDKDALRATVVNAVWKGASTRVEVAVDGLPEVLAVDAPGHFTGDVGAIVGVVLPDPAGVLIPNAVGQPVVPSAGNGVAS</sequence>
<dbReference type="GO" id="GO:0015418">
    <property type="term" value="F:ABC-type quaternary ammonium compound transporting activity"/>
    <property type="evidence" value="ECO:0007669"/>
    <property type="project" value="UniProtKB-EC"/>
</dbReference>
<evidence type="ECO:0000256" key="2">
    <source>
        <dbReference type="ARBA" id="ARBA00022741"/>
    </source>
</evidence>
<dbReference type="Pfam" id="PF08402">
    <property type="entry name" value="TOBE_2"/>
    <property type="match status" value="1"/>
</dbReference>
<keyword evidence="7" id="KW-1185">Reference proteome</keyword>
<dbReference type="InterPro" id="IPR013611">
    <property type="entry name" value="Transp-assoc_OB_typ2"/>
</dbReference>
<dbReference type="PROSITE" id="PS50893">
    <property type="entry name" value="ABC_TRANSPORTER_2"/>
    <property type="match status" value="1"/>
</dbReference>
<dbReference type="FunFam" id="3.40.50.300:FF:000425">
    <property type="entry name" value="Probable ABC transporter, ATP-binding subunit"/>
    <property type="match status" value="1"/>
</dbReference>
<dbReference type="EMBL" id="BMMW01000001">
    <property type="protein sequence ID" value="GGK42462.1"/>
    <property type="molecule type" value="Genomic_DNA"/>
</dbReference>
<dbReference type="InterPro" id="IPR003593">
    <property type="entry name" value="AAA+_ATPase"/>
</dbReference>
<evidence type="ECO:0000313" key="6">
    <source>
        <dbReference type="EMBL" id="GGK42462.1"/>
    </source>
</evidence>
<reference evidence="6" key="2">
    <citation type="submission" date="2020-09" db="EMBL/GenBank/DDBJ databases">
        <authorList>
            <person name="Sun Q."/>
            <person name="Zhou Y."/>
        </authorList>
    </citation>
    <scope>NUCLEOTIDE SEQUENCE</scope>
    <source>
        <strain evidence="6">CGMCC 4.7278</strain>
    </source>
</reference>